<evidence type="ECO:0000259" key="15">
    <source>
        <dbReference type="PROSITE" id="PS51220"/>
    </source>
</evidence>
<dbReference type="PROSITE" id="PS01187">
    <property type="entry name" value="EGF_CA"/>
    <property type="match status" value="3"/>
</dbReference>
<dbReference type="FunFam" id="2.10.25.10:FF:000005">
    <property type="entry name" value="Fibrillin 2"/>
    <property type="match status" value="1"/>
</dbReference>
<sequence length="1335" mass="148076">MYPYGEEQSDKEMDVGLIRDELCEEVLYDYGIWFFDDKHYVLYICANGMIRFDIEYVRYFPVPTFDVEEFPFEVPMLFPFWSKIDIYDSFCSSEQDCLSGDIDYENRSAVFYQVYTEDNNAMNASYILEKASKDVRENSNDPEFQNFTASWVLVVTWLRLRPEEEAEGDAEEGVTNTFQAVLITDGTYTFLKYHYPCDSLQWASPKFYELFPEDFGGYPVAGINAGDGNLEDAERFFSLEGSASPGITGLTLGRENADNNGEYFFRLERRTGDDPETKCRKWSDWQEKYLKDDISNADNFIPDCPCSIFQAIFSPSYFLIFSTESDSVCFISISIFPFAKATGSNSFVQGFIHRKCCYSTFLEDFGALLTESSNPGSLEVNYIDKPEDLLDDAEAKQACCFDSFSCDLYEDVRPSDDCERFFIFPRRWFWGDPHFKTLDDKDYTFNGVGEYTMVDGKNGTFKLQARTVLAPGNRSIATVFSAGAAQENGSSRVEVRAKSGGGLEMYINGTSYAEFDSLTNISKEIGENLRAAQKNPGCVEVTFKSGSGVEFCEAKGMMSFVVTLSKEFLNNTKGLLGTYNNNPDDDYTLPNGTTLGPNVNSSTIHYDFGLKWQITAEESLFTYGPNEGVHTFANASFKPMFVEAIKWADNATEQAAKDACGGDVVCLFDAASTNDVSIGTNSKDVNVKLVKENEKLANFPPKFTYVPSVIEATVGEVLWVNVTAKDNNSFTFNVIKKPQGATFNTVGKNLLNFTWNVTSKEKVKFTFTATDEFNASKSFTPTIKMCACENNGQCVKPAQGDKLNNDSKFIIQGCTCKPGYTGRFCENDIDACKVNGNPCFKGVNCTDKPAPANLTGYTCGDCPTGYSGNGIKCADIDECKNNSINQCEQECVNNPGSYSCKCKSGFKLNSNGFACDDINECEPVNDCMHQCNNTAGSYKCYCNEFFEVDPGDLKACKPTNPCNNSDCQICFIKKDNTQACDCKAGFKLASDGKTCEDIDECKIDGIRCTQKCENKDGGYDCKCYPGYQLDADGFTCSDINECLNSSLFSCPGKSRVCENIPGNYTCKCQSGLFYINNTCTALKPGEKPPEPTVPTPKEASEKEKENAIEITLQNMEKKQYSASVDEKFRTTCAKSADTFCQNNKSACGITSKRRRRSAALITKDNVHLLPGFPKEEGNSLRIAFYILLPLYLTSGGVIPVNALETVIKNNKAELERVLGVTISEIKSAIVLTTPSSPTTTSNMTTAPPNITTRSVTIAATEKTNDDWKWIVIGVCVGVLVLVLIAVIVFCVKKKKHTAKISSSHQALNASDENYNRGADNHGHEMTVYHGQQPVV</sequence>
<feature type="domain" description="VWFD" evidence="16">
    <location>
        <begin position="425"/>
        <end position="620"/>
    </location>
</feature>
<keyword evidence="2 11" id="KW-0245">EGF-like domain</keyword>
<evidence type="ECO:0000256" key="5">
    <source>
        <dbReference type="ARBA" id="ARBA00022737"/>
    </source>
</evidence>
<dbReference type="PROSITE" id="PS50026">
    <property type="entry name" value="EGF_3"/>
    <property type="match status" value="1"/>
</dbReference>
<evidence type="ECO:0000256" key="10">
    <source>
        <dbReference type="ARBA" id="ARBA00023180"/>
    </source>
</evidence>
<evidence type="ECO:0000256" key="13">
    <source>
        <dbReference type="SAM" id="Phobius"/>
    </source>
</evidence>
<accession>A0AAU9W5Q6</accession>
<dbReference type="Pfam" id="PF26284">
    <property type="entry name" value="DUF8077"/>
    <property type="match status" value="1"/>
</dbReference>
<evidence type="ECO:0000313" key="17">
    <source>
        <dbReference type="EMBL" id="CAH3043253.1"/>
    </source>
</evidence>
<evidence type="ECO:0000256" key="11">
    <source>
        <dbReference type="PROSITE-ProRule" id="PRU00076"/>
    </source>
</evidence>
<keyword evidence="10" id="KW-0325">Glycoprotein</keyword>
<proteinExistence type="predicted"/>
<dbReference type="InterPro" id="IPR001881">
    <property type="entry name" value="EGF-like_Ca-bd_dom"/>
</dbReference>
<dbReference type="Pfam" id="PF06119">
    <property type="entry name" value="NIDO"/>
    <property type="match status" value="1"/>
</dbReference>
<dbReference type="InterPro" id="IPR001846">
    <property type="entry name" value="VWF_type-D"/>
</dbReference>
<dbReference type="SUPFAM" id="SSF57184">
    <property type="entry name" value="Growth factor receptor domain"/>
    <property type="match status" value="2"/>
</dbReference>
<gene>
    <name evidence="17" type="ORF">PMEA_00031193</name>
</gene>
<dbReference type="GO" id="GO:0016020">
    <property type="term" value="C:membrane"/>
    <property type="evidence" value="ECO:0007669"/>
    <property type="project" value="UniProtKB-SubCell"/>
</dbReference>
<keyword evidence="8 13" id="KW-0472">Membrane</keyword>
<dbReference type="InterPro" id="IPR000742">
    <property type="entry name" value="EGF"/>
</dbReference>
<keyword evidence="6" id="KW-0106">Calcium</keyword>
<dbReference type="SMART" id="SM00539">
    <property type="entry name" value="NIDO"/>
    <property type="match status" value="1"/>
</dbReference>
<evidence type="ECO:0000256" key="3">
    <source>
        <dbReference type="ARBA" id="ARBA00022692"/>
    </source>
</evidence>
<dbReference type="InterPro" id="IPR056619">
    <property type="entry name" value="C8-3_MUC4"/>
</dbReference>
<evidence type="ECO:0000256" key="7">
    <source>
        <dbReference type="ARBA" id="ARBA00022989"/>
    </source>
</evidence>
<dbReference type="PROSITE" id="PS00010">
    <property type="entry name" value="ASX_HYDROXYL"/>
    <property type="match status" value="1"/>
</dbReference>
<dbReference type="GO" id="GO:0005509">
    <property type="term" value="F:calcium ion binding"/>
    <property type="evidence" value="ECO:0007669"/>
    <property type="project" value="InterPro"/>
</dbReference>
<comment type="caution">
    <text evidence="11">Lacks conserved residue(s) required for the propagation of feature annotation.</text>
</comment>
<evidence type="ECO:0008006" key="19">
    <source>
        <dbReference type="Google" id="ProtNLM"/>
    </source>
</evidence>
<dbReference type="InterPro" id="IPR051495">
    <property type="entry name" value="Epithelial_Barrier/Signaling"/>
</dbReference>
<keyword evidence="4" id="KW-0732">Signal</keyword>
<feature type="domain" description="NIDO" evidence="15">
    <location>
        <begin position="97"/>
        <end position="270"/>
    </location>
</feature>
<dbReference type="Proteomes" id="UP001159428">
    <property type="component" value="Unassembled WGS sequence"/>
</dbReference>
<evidence type="ECO:0000256" key="9">
    <source>
        <dbReference type="ARBA" id="ARBA00023157"/>
    </source>
</evidence>
<name>A0AAU9W5Q6_9CNID</name>
<dbReference type="PROSITE" id="PS51233">
    <property type="entry name" value="VWFD"/>
    <property type="match status" value="1"/>
</dbReference>
<reference evidence="17 18" key="1">
    <citation type="submission" date="2022-05" db="EMBL/GenBank/DDBJ databases">
        <authorList>
            <consortium name="Genoscope - CEA"/>
            <person name="William W."/>
        </authorList>
    </citation>
    <scope>NUCLEOTIDE SEQUENCE [LARGE SCALE GENOMIC DNA]</scope>
</reference>
<dbReference type="Gene3D" id="2.60.40.10">
    <property type="entry name" value="Immunoglobulins"/>
    <property type="match status" value="1"/>
</dbReference>
<dbReference type="InterPro" id="IPR009030">
    <property type="entry name" value="Growth_fac_rcpt_cys_sf"/>
</dbReference>
<protein>
    <recommendedName>
        <fullName evidence="19">Mucin-like protein</fullName>
    </recommendedName>
</protein>
<evidence type="ECO:0000256" key="1">
    <source>
        <dbReference type="ARBA" id="ARBA00004370"/>
    </source>
</evidence>
<feature type="domain" description="EGF-like" evidence="14">
    <location>
        <begin position="828"/>
        <end position="874"/>
    </location>
</feature>
<evidence type="ECO:0000259" key="14">
    <source>
        <dbReference type="PROSITE" id="PS50026"/>
    </source>
</evidence>
<keyword evidence="3 13" id="KW-0812">Transmembrane</keyword>
<dbReference type="Pfam" id="PF12662">
    <property type="entry name" value="cEGF"/>
    <property type="match status" value="3"/>
</dbReference>
<evidence type="ECO:0000313" key="18">
    <source>
        <dbReference type="Proteomes" id="UP001159428"/>
    </source>
</evidence>
<dbReference type="InterPro" id="IPR003886">
    <property type="entry name" value="NIDO_dom"/>
</dbReference>
<keyword evidence="18" id="KW-1185">Reference proteome</keyword>
<evidence type="ECO:0000256" key="12">
    <source>
        <dbReference type="SAM" id="MobiDB-lite"/>
    </source>
</evidence>
<dbReference type="InterPro" id="IPR018097">
    <property type="entry name" value="EGF_Ca-bd_CS"/>
</dbReference>
<evidence type="ECO:0000256" key="8">
    <source>
        <dbReference type="ARBA" id="ARBA00023136"/>
    </source>
</evidence>
<comment type="subcellular location">
    <subcellularLocation>
        <location evidence="1">Membrane</location>
    </subcellularLocation>
</comment>
<comment type="caution">
    <text evidence="17">The sequence shown here is derived from an EMBL/GenBank/DDBJ whole genome shotgun (WGS) entry which is preliminary data.</text>
</comment>
<dbReference type="InterPro" id="IPR000152">
    <property type="entry name" value="EGF-type_Asp/Asn_hydroxyl_site"/>
</dbReference>
<dbReference type="EMBL" id="CALNXJ010000007">
    <property type="protein sequence ID" value="CAH3043253.1"/>
    <property type="molecule type" value="Genomic_DNA"/>
</dbReference>
<dbReference type="PANTHER" id="PTHR13802:SF52">
    <property type="entry name" value="MUCIN-4"/>
    <property type="match status" value="1"/>
</dbReference>
<dbReference type="SMART" id="SM00216">
    <property type="entry name" value="VWD"/>
    <property type="match status" value="1"/>
</dbReference>
<dbReference type="FunFam" id="2.10.25.10:FF:000027">
    <property type="entry name" value="Thrombospondin 3"/>
    <property type="match status" value="1"/>
</dbReference>
<dbReference type="CDD" id="cd00054">
    <property type="entry name" value="EGF_CA"/>
    <property type="match status" value="3"/>
</dbReference>
<evidence type="ECO:0000256" key="6">
    <source>
        <dbReference type="ARBA" id="ARBA00022837"/>
    </source>
</evidence>
<dbReference type="Pfam" id="PF23263">
    <property type="entry name" value="C8-3_MUC4"/>
    <property type="match status" value="1"/>
</dbReference>
<keyword evidence="9" id="KW-1015">Disulfide bond</keyword>
<feature type="region of interest" description="Disordered" evidence="12">
    <location>
        <begin position="1311"/>
        <end position="1335"/>
    </location>
</feature>
<evidence type="ECO:0000256" key="4">
    <source>
        <dbReference type="ARBA" id="ARBA00022729"/>
    </source>
</evidence>
<dbReference type="PROSITE" id="PS00022">
    <property type="entry name" value="EGF_1"/>
    <property type="match status" value="1"/>
</dbReference>
<evidence type="ECO:0000256" key="2">
    <source>
        <dbReference type="ARBA" id="ARBA00022536"/>
    </source>
</evidence>
<dbReference type="PANTHER" id="PTHR13802">
    <property type="entry name" value="MUCIN 4-RELATED"/>
    <property type="match status" value="1"/>
</dbReference>
<dbReference type="SMART" id="SM00179">
    <property type="entry name" value="EGF_CA"/>
    <property type="match status" value="5"/>
</dbReference>
<dbReference type="InterPro" id="IPR013783">
    <property type="entry name" value="Ig-like_fold"/>
</dbReference>
<keyword evidence="7 13" id="KW-1133">Transmembrane helix</keyword>
<dbReference type="FunFam" id="2.10.25.10:FF:000240">
    <property type="entry name" value="Vitamin K-dependent protein S"/>
    <property type="match status" value="1"/>
</dbReference>
<dbReference type="InterPro" id="IPR026823">
    <property type="entry name" value="cEGF"/>
</dbReference>
<dbReference type="InterPro" id="IPR058390">
    <property type="entry name" value="DUF8077"/>
</dbReference>
<keyword evidence="5" id="KW-0677">Repeat</keyword>
<evidence type="ECO:0000259" key="16">
    <source>
        <dbReference type="PROSITE" id="PS51233"/>
    </source>
</evidence>
<dbReference type="Gene3D" id="2.10.25.10">
    <property type="entry name" value="Laminin"/>
    <property type="match status" value="7"/>
</dbReference>
<dbReference type="GO" id="GO:0007160">
    <property type="term" value="P:cell-matrix adhesion"/>
    <property type="evidence" value="ECO:0007669"/>
    <property type="project" value="InterPro"/>
</dbReference>
<dbReference type="PROSITE" id="PS01186">
    <property type="entry name" value="EGF_2"/>
    <property type="match status" value="3"/>
</dbReference>
<feature type="transmembrane region" description="Helical" evidence="13">
    <location>
        <begin position="1269"/>
        <end position="1291"/>
    </location>
</feature>
<dbReference type="Pfam" id="PF00094">
    <property type="entry name" value="VWD"/>
    <property type="match status" value="1"/>
</dbReference>
<dbReference type="SMART" id="SM00181">
    <property type="entry name" value="EGF"/>
    <property type="match status" value="7"/>
</dbReference>
<dbReference type="PROSITE" id="PS51220">
    <property type="entry name" value="NIDO"/>
    <property type="match status" value="1"/>
</dbReference>
<organism evidence="17 18">
    <name type="scientific">Pocillopora meandrina</name>
    <dbReference type="NCBI Taxonomy" id="46732"/>
    <lineage>
        <taxon>Eukaryota</taxon>
        <taxon>Metazoa</taxon>
        <taxon>Cnidaria</taxon>
        <taxon>Anthozoa</taxon>
        <taxon>Hexacorallia</taxon>
        <taxon>Scleractinia</taxon>
        <taxon>Astrocoeniina</taxon>
        <taxon>Pocilloporidae</taxon>
        <taxon>Pocillopora</taxon>
    </lineage>
</organism>